<sequence>MTAASRGLPHSFIVDGQLIEPSLRHLNKDHQWVNELLKQHGVNQIRDIALAQIDQNGKLYIEKNPSRESDTSSTPH</sequence>
<evidence type="ECO:0000313" key="2">
    <source>
        <dbReference type="EMBL" id="MDO7908714.1"/>
    </source>
</evidence>
<dbReference type="Proteomes" id="UP001240171">
    <property type="component" value="Unassembled WGS sequence"/>
</dbReference>
<name>A0ABT9CHF5_9BACL</name>
<reference evidence="2 3" key="1">
    <citation type="submission" date="2023-07" db="EMBL/GenBank/DDBJ databases">
        <title>Paenibacillus sp. JX-17 nov. isolated from soil.</title>
        <authorList>
            <person name="Wan Y."/>
            <person name="Liu B."/>
        </authorList>
    </citation>
    <scope>NUCLEOTIDE SEQUENCE [LARGE SCALE GENOMIC DNA]</scope>
    <source>
        <strain evidence="2 3">JX-17</strain>
    </source>
</reference>
<organism evidence="2 3">
    <name type="scientific">Paenibacillus lacisoli</name>
    <dbReference type="NCBI Taxonomy" id="3064525"/>
    <lineage>
        <taxon>Bacteria</taxon>
        <taxon>Bacillati</taxon>
        <taxon>Bacillota</taxon>
        <taxon>Bacilli</taxon>
        <taxon>Bacillales</taxon>
        <taxon>Paenibacillaceae</taxon>
        <taxon>Paenibacillus</taxon>
    </lineage>
</organism>
<accession>A0ABT9CHF5</accession>
<dbReference type="InterPro" id="IPR007353">
    <property type="entry name" value="DUF421"/>
</dbReference>
<evidence type="ECO:0000259" key="1">
    <source>
        <dbReference type="Pfam" id="PF04239"/>
    </source>
</evidence>
<protein>
    <recommendedName>
        <fullName evidence="1">YetF C-terminal domain-containing protein</fullName>
    </recommendedName>
</protein>
<proteinExistence type="predicted"/>
<comment type="caution">
    <text evidence="2">The sequence shown here is derived from an EMBL/GenBank/DDBJ whole genome shotgun (WGS) entry which is preliminary data.</text>
</comment>
<dbReference type="Gene3D" id="3.30.240.20">
    <property type="entry name" value="bsu07140 like domains"/>
    <property type="match status" value="1"/>
</dbReference>
<feature type="domain" description="YetF C-terminal" evidence="1">
    <location>
        <begin position="6"/>
        <end position="53"/>
    </location>
</feature>
<dbReference type="InterPro" id="IPR023090">
    <property type="entry name" value="UPF0702_alpha/beta_dom_sf"/>
</dbReference>
<dbReference type="Pfam" id="PF04239">
    <property type="entry name" value="DUF421"/>
    <property type="match status" value="1"/>
</dbReference>
<gene>
    <name evidence="2" type="ORF">Q5741_20215</name>
</gene>
<dbReference type="EMBL" id="JAUQTB010000021">
    <property type="protein sequence ID" value="MDO7908714.1"/>
    <property type="molecule type" value="Genomic_DNA"/>
</dbReference>
<keyword evidence="3" id="KW-1185">Reference proteome</keyword>
<evidence type="ECO:0000313" key="3">
    <source>
        <dbReference type="Proteomes" id="UP001240171"/>
    </source>
</evidence>